<organism evidence="2 3">
    <name type="scientific">Paralcaligenes ureilyticus</name>
    <dbReference type="NCBI Taxonomy" id="627131"/>
    <lineage>
        <taxon>Bacteria</taxon>
        <taxon>Pseudomonadati</taxon>
        <taxon>Pseudomonadota</taxon>
        <taxon>Betaproteobacteria</taxon>
        <taxon>Burkholderiales</taxon>
        <taxon>Alcaligenaceae</taxon>
        <taxon>Paralcaligenes</taxon>
    </lineage>
</organism>
<proteinExistence type="predicted"/>
<dbReference type="SUPFAM" id="SSF89796">
    <property type="entry name" value="CoA-transferase family III (CaiB/BaiF)"/>
    <property type="match status" value="1"/>
</dbReference>
<dbReference type="PANTHER" id="PTHR48207">
    <property type="entry name" value="SUCCINATE--HYDROXYMETHYLGLUTARATE COA-TRANSFERASE"/>
    <property type="match status" value="1"/>
</dbReference>
<sequence length="391" mass="42513">MMAKPLEGLRVLDLTRFLAGPYCTMLLGDLGAEVLKIEPPGTGDPLRTQGPPFSDGEGITFLAANRNKHSLGVDFNDAHALARLCELAARADVFIENFRPGVMEKFHLDYESLRQINPRLIYASISGMGADGPQSTERAFDLTIQALGGYMSITGEKNGPPVKLGTSAFDVITGMNAFSGILVALLERGRTGQGQRVETSLLEGQVAFLANAALEYLLGFGVPGKLGSNHPQLVPYRSFATRDGWIVIGAGIQNLFEKFMTALDRQDLIEHPQFLSLAARLANRDLVDATIEQETRHYLTQDLAQKLRESGVPCAPIATIDQVFDNPQVLHRKMIVNLPDSAQGRSLTLGSAVKYSRFDITEGWKAPPTLNEGGESVAQSWLAAAQKVLKH</sequence>
<dbReference type="RefSeq" id="WP_207915102.1">
    <property type="nucleotide sequence ID" value="NZ_SMAJ01000007.1"/>
</dbReference>
<dbReference type="Gene3D" id="3.40.50.10540">
    <property type="entry name" value="Crotonobetainyl-coa:carnitine coa-transferase, domain 1"/>
    <property type="match status" value="1"/>
</dbReference>
<dbReference type="Pfam" id="PF02515">
    <property type="entry name" value="CoA_transf_3"/>
    <property type="match status" value="1"/>
</dbReference>
<dbReference type="AlphaFoldDB" id="A0A4R3M6I6"/>
<dbReference type="InterPro" id="IPR003673">
    <property type="entry name" value="CoA-Trfase_fam_III"/>
</dbReference>
<dbReference type="Gene3D" id="3.30.1540.10">
    <property type="entry name" value="formyl-coa transferase, domain 3"/>
    <property type="match status" value="1"/>
</dbReference>
<keyword evidence="3" id="KW-1185">Reference proteome</keyword>
<evidence type="ECO:0000256" key="1">
    <source>
        <dbReference type="ARBA" id="ARBA00022679"/>
    </source>
</evidence>
<dbReference type="InterPro" id="IPR044855">
    <property type="entry name" value="CoA-Trfase_III_dom3_sf"/>
</dbReference>
<reference evidence="2 3" key="1">
    <citation type="submission" date="2019-03" db="EMBL/GenBank/DDBJ databases">
        <title>Genomic Encyclopedia of Type Strains, Phase IV (KMG-IV): sequencing the most valuable type-strain genomes for metagenomic binning, comparative biology and taxonomic classification.</title>
        <authorList>
            <person name="Goeker M."/>
        </authorList>
    </citation>
    <scope>NUCLEOTIDE SEQUENCE [LARGE SCALE GENOMIC DNA]</scope>
    <source>
        <strain evidence="2 3">DSM 24591</strain>
    </source>
</reference>
<evidence type="ECO:0000313" key="3">
    <source>
        <dbReference type="Proteomes" id="UP000295525"/>
    </source>
</evidence>
<name>A0A4R3M6I6_9BURK</name>
<keyword evidence="1 2" id="KW-0808">Transferase</keyword>
<dbReference type="InterPro" id="IPR023606">
    <property type="entry name" value="CoA-Trfase_III_dom_1_sf"/>
</dbReference>
<evidence type="ECO:0000313" key="2">
    <source>
        <dbReference type="EMBL" id="TCT07137.1"/>
    </source>
</evidence>
<dbReference type="GO" id="GO:0008410">
    <property type="term" value="F:CoA-transferase activity"/>
    <property type="evidence" value="ECO:0007669"/>
    <property type="project" value="TreeGrafter"/>
</dbReference>
<gene>
    <name evidence="2" type="ORF">EDC26_107194</name>
</gene>
<comment type="caution">
    <text evidence="2">The sequence shown here is derived from an EMBL/GenBank/DDBJ whole genome shotgun (WGS) entry which is preliminary data.</text>
</comment>
<dbReference type="Proteomes" id="UP000295525">
    <property type="component" value="Unassembled WGS sequence"/>
</dbReference>
<accession>A0A4R3M6I6</accession>
<protein>
    <submittedName>
        <fullName evidence="2">Succinate--hydroxymethylglutarate CoA-transferase</fullName>
    </submittedName>
</protein>
<dbReference type="EMBL" id="SMAJ01000007">
    <property type="protein sequence ID" value="TCT07137.1"/>
    <property type="molecule type" value="Genomic_DNA"/>
</dbReference>
<dbReference type="PANTHER" id="PTHR48207:SF3">
    <property type="entry name" value="SUCCINATE--HYDROXYMETHYLGLUTARATE COA-TRANSFERASE"/>
    <property type="match status" value="1"/>
</dbReference>
<dbReference type="InterPro" id="IPR050483">
    <property type="entry name" value="CoA-transferase_III_domain"/>
</dbReference>